<evidence type="ECO:0008006" key="5">
    <source>
        <dbReference type="Google" id="ProtNLM"/>
    </source>
</evidence>
<gene>
    <name evidence="1" type="ORF">ATL45_3467</name>
    <name evidence="2" type="ORF">SAMN05421805_108123</name>
</gene>
<sequence>MGICLGALVLLGAGGFLVVAYLNYSKPAGDPPTNAALPEDCDLVGDATLKRLHVTNPEPIIIGEDPSSGRSTCGWGPTRGQDGNNQRTLRIDVRNLSKVDGGDAKDTFGTYRENSSGELREVSGIGDEAFLVSRGADSPGELNFREGQKIVTVVYSGWDRSFLGDSTQMSSAEGEQAVLAVAKEIVSGL</sequence>
<dbReference type="EMBL" id="RBXX01000002">
    <property type="protein sequence ID" value="RKT85131.1"/>
    <property type="molecule type" value="Genomic_DNA"/>
</dbReference>
<name>A0A1I5DFP9_9PSEU</name>
<dbReference type="Proteomes" id="UP000270697">
    <property type="component" value="Unassembled WGS sequence"/>
</dbReference>
<organism evidence="2 3">
    <name type="scientific">Saccharopolyspora antimicrobica</name>
    <dbReference type="NCBI Taxonomy" id="455193"/>
    <lineage>
        <taxon>Bacteria</taxon>
        <taxon>Bacillati</taxon>
        <taxon>Actinomycetota</taxon>
        <taxon>Actinomycetes</taxon>
        <taxon>Pseudonocardiales</taxon>
        <taxon>Pseudonocardiaceae</taxon>
        <taxon>Saccharopolyspora</taxon>
    </lineage>
</organism>
<reference evidence="2 3" key="1">
    <citation type="submission" date="2016-10" db="EMBL/GenBank/DDBJ databases">
        <authorList>
            <person name="de Groot N.N."/>
        </authorList>
    </citation>
    <scope>NUCLEOTIDE SEQUENCE [LARGE SCALE GENOMIC DNA]</scope>
    <source>
        <strain evidence="2 3">CPCC 201259</strain>
    </source>
</reference>
<dbReference type="EMBL" id="FOUP01000008">
    <property type="protein sequence ID" value="SFN98065.1"/>
    <property type="molecule type" value="Genomic_DNA"/>
</dbReference>
<dbReference type="Proteomes" id="UP000199398">
    <property type="component" value="Unassembled WGS sequence"/>
</dbReference>
<protein>
    <recommendedName>
        <fullName evidence="5">DUF3558 domain-containing protein</fullName>
    </recommendedName>
</protein>
<accession>A0A1I5DFP9</accession>
<evidence type="ECO:0000313" key="2">
    <source>
        <dbReference type="EMBL" id="SFN98065.1"/>
    </source>
</evidence>
<dbReference type="AlphaFoldDB" id="A0A1I5DFP9"/>
<dbReference type="STRING" id="455193.SAMN05421805_108123"/>
<evidence type="ECO:0000313" key="1">
    <source>
        <dbReference type="EMBL" id="RKT85131.1"/>
    </source>
</evidence>
<proteinExistence type="predicted"/>
<evidence type="ECO:0000313" key="3">
    <source>
        <dbReference type="Proteomes" id="UP000199398"/>
    </source>
</evidence>
<reference evidence="1 4" key="2">
    <citation type="submission" date="2018-10" db="EMBL/GenBank/DDBJ databases">
        <title>Sequencing the genomes of 1000 actinobacteria strains.</title>
        <authorList>
            <person name="Klenk H.-P."/>
        </authorList>
    </citation>
    <scope>NUCLEOTIDE SEQUENCE [LARGE SCALE GENOMIC DNA]</scope>
    <source>
        <strain evidence="1 4">DSM 45119</strain>
    </source>
</reference>
<evidence type="ECO:0000313" key="4">
    <source>
        <dbReference type="Proteomes" id="UP000270697"/>
    </source>
</evidence>
<keyword evidence="4" id="KW-1185">Reference proteome</keyword>